<dbReference type="GO" id="GO:0060285">
    <property type="term" value="P:cilium-dependent cell motility"/>
    <property type="evidence" value="ECO:0007669"/>
    <property type="project" value="TreeGrafter"/>
</dbReference>
<dbReference type="PANTHER" id="PTHR18962">
    <property type="entry name" value="COILED-COIL DOMAIN-CONTAINING PROTEIN 39"/>
    <property type="match status" value="1"/>
</dbReference>
<evidence type="ECO:0000313" key="8">
    <source>
        <dbReference type="Proteomes" id="UP000597762"/>
    </source>
</evidence>
<evidence type="ECO:0000256" key="4">
    <source>
        <dbReference type="ARBA" id="ARBA00045182"/>
    </source>
</evidence>
<dbReference type="Proteomes" id="UP000597762">
    <property type="component" value="Unassembled WGS sequence"/>
</dbReference>
<accession>A0A812ASH9</accession>
<reference evidence="7" key="1">
    <citation type="submission" date="2021-01" db="EMBL/GenBank/DDBJ databases">
        <authorList>
            <person name="Li R."/>
            <person name="Bekaert M."/>
        </authorList>
    </citation>
    <scope>NUCLEOTIDE SEQUENCE</scope>
    <source>
        <strain evidence="7">Farmed</strain>
    </source>
</reference>
<dbReference type="GO" id="GO:0005576">
    <property type="term" value="C:extracellular region"/>
    <property type="evidence" value="ECO:0007669"/>
    <property type="project" value="GOC"/>
</dbReference>
<sequence>MSAKENADQLEKMLKAEEKEQESLTQELQELRSLKYRKEQELITLQNELKFVEAKVKNNQTAIRNMNHKINRLDQDALKQEGMLYSQDLMIENLNRRVARMQGQVKTEEMSQYKSKIETLNKELEEKDSNHKILELQLNKLCDDVVKLEVHIKRHSVEMNTLHTKIDELQLHNDSSDKLLKKLIRDNQELLVKENMEKLTVKRLRDSLYDKAYQVLSQEERKLQIETTMKERQHEINIHKDMLMSQIKFAETERQEISLEYQERKAKIGKLQNR</sequence>
<comment type="similarity">
    <text evidence="1">Belongs to the CCDC39 family.</text>
</comment>
<evidence type="ECO:0000256" key="1">
    <source>
        <dbReference type="ARBA" id="ARBA00005805"/>
    </source>
</evidence>
<dbReference type="EMBL" id="CAHIKZ030000103">
    <property type="protein sequence ID" value="CAE1152448.1"/>
    <property type="molecule type" value="Genomic_DNA"/>
</dbReference>
<evidence type="ECO:0000256" key="3">
    <source>
        <dbReference type="ARBA" id="ARBA00023054"/>
    </source>
</evidence>
<comment type="function">
    <text evidence="4">Required for assembly of dynein regulatory complex (DRC) and inner dynein arm (IDA) complexes, which are responsible for ciliary beat regulation, thereby playing a central role in motility in cilia and flagella. Probably acts together with CCDC40 to form a molecular ruler that determines the 96 nanometer (nm) repeat length and arrangements of components in cilia and flagella. Not required for outer dynein arm complexes assembly.</text>
</comment>
<protein>
    <recommendedName>
        <fullName evidence="2">Coiled-coil domain-containing protein 39</fullName>
    </recommendedName>
</protein>
<dbReference type="Pfam" id="PF24161">
    <property type="entry name" value="CCDC39"/>
    <property type="match status" value="1"/>
</dbReference>
<evidence type="ECO:0000256" key="5">
    <source>
        <dbReference type="SAM" id="Coils"/>
    </source>
</evidence>
<name>A0A812ASH9_ACAPH</name>
<feature type="coiled-coil region" evidence="5">
    <location>
        <begin position="91"/>
        <end position="137"/>
    </location>
</feature>
<feature type="region of interest" description="Disordered" evidence="6">
    <location>
        <begin position="1"/>
        <end position="21"/>
    </location>
</feature>
<comment type="caution">
    <text evidence="7">The sequence shown here is derived from an EMBL/GenBank/DDBJ whole genome shotgun (WGS) entry which is preliminary data.</text>
</comment>
<dbReference type="AlphaFoldDB" id="A0A812ASH9"/>
<dbReference type="OrthoDB" id="10259720at2759"/>
<evidence type="ECO:0000256" key="2">
    <source>
        <dbReference type="ARBA" id="ARBA00016725"/>
    </source>
</evidence>
<keyword evidence="3 5" id="KW-0175">Coiled coil</keyword>
<dbReference type="GO" id="GO:0036159">
    <property type="term" value="P:inner dynein arm assembly"/>
    <property type="evidence" value="ECO:0007669"/>
    <property type="project" value="InterPro"/>
</dbReference>
<gene>
    <name evidence="7" type="ORF">SPHA_3438</name>
</gene>
<dbReference type="PANTHER" id="PTHR18962:SF0">
    <property type="entry name" value="COILED-COIL DOMAIN-CONTAINING PROTEIN 39"/>
    <property type="match status" value="1"/>
</dbReference>
<keyword evidence="8" id="KW-1185">Reference proteome</keyword>
<dbReference type="GO" id="GO:0005930">
    <property type="term" value="C:axoneme"/>
    <property type="evidence" value="ECO:0007669"/>
    <property type="project" value="InterPro"/>
</dbReference>
<dbReference type="InterPro" id="IPR033290">
    <property type="entry name" value="CCDC39"/>
</dbReference>
<feature type="coiled-coil region" evidence="5">
    <location>
        <begin position="240"/>
        <end position="267"/>
    </location>
</feature>
<evidence type="ECO:0000313" key="7">
    <source>
        <dbReference type="EMBL" id="CAE1152448.1"/>
    </source>
</evidence>
<organism evidence="7 8">
    <name type="scientific">Acanthosepion pharaonis</name>
    <name type="common">Pharaoh cuttlefish</name>
    <name type="synonym">Sepia pharaonis</name>
    <dbReference type="NCBI Taxonomy" id="158019"/>
    <lineage>
        <taxon>Eukaryota</taxon>
        <taxon>Metazoa</taxon>
        <taxon>Spiralia</taxon>
        <taxon>Lophotrochozoa</taxon>
        <taxon>Mollusca</taxon>
        <taxon>Cephalopoda</taxon>
        <taxon>Coleoidea</taxon>
        <taxon>Decapodiformes</taxon>
        <taxon>Sepiida</taxon>
        <taxon>Sepiina</taxon>
        <taxon>Sepiidae</taxon>
        <taxon>Acanthosepion</taxon>
    </lineage>
</organism>
<proteinExistence type="inferred from homology"/>
<dbReference type="GO" id="GO:0060287">
    <property type="term" value="P:epithelial cilium movement involved in determination of left/right asymmetry"/>
    <property type="evidence" value="ECO:0007669"/>
    <property type="project" value="TreeGrafter"/>
</dbReference>
<evidence type="ECO:0000256" key="6">
    <source>
        <dbReference type="SAM" id="MobiDB-lite"/>
    </source>
</evidence>